<keyword evidence="2" id="KW-1185">Reference proteome</keyword>
<gene>
    <name evidence="1" type="ORF">SSLN_LOCUS16489</name>
</gene>
<dbReference type="InterPro" id="IPR051057">
    <property type="entry name" value="PI-PLC_domain"/>
</dbReference>
<dbReference type="STRING" id="70667.A0A183TJ41"/>
<dbReference type="InterPro" id="IPR017946">
    <property type="entry name" value="PLC-like_Pdiesterase_TIM-brl"/>
</dbReference>
<dbReference type="Proteomes" id="UP000275846">
    <property type="component" value="Unassembled WGS sequence"/>
</dbReference>
<dbReference type="PANTHER" id="PTHR13593:SF113">
    <property type="entry name" value="SI:DKEY-266F7.9"/>
    <property type="match status" value="1"/>
</dbReference>
<dbReference type="OrthoDB" id="1046782at2759"/>
<dbReference type="GO" id="GO:0008081">
    <property type="term" value="F:phosphoric diester hydrolase activity"/>
    <property type="evidence" value="ECO:0007669"/>
    <property type="project" value="InterPro"/>
</dbReference>
<dbReference type="GO" id="GO:0006629">
    <property type="term" value="P:lipid metabolic process"/>
    <property type="evidence" value="ECO:0007669"/>
    <property type="project" value="InterPro"/>
</dbReference>
<reference evidence="1 2" key="2">
    <citation type="submission" date="2018-11" db="EMBL/GenBank/DDBJ databases">
        <authorList>
            <consortium name="Pathogen Informatics"/>
        </authorList>
    </citation>
    <scope>NUCLEOTIDE SEQUENCE [LARGE SCALE GENOMIC DNA]</scope>
    <source>
        <strain evidence="1 2">NST_G2</strain>
    </source>
</reference>
<evidence type="ECO:0000313" key="1">
    <source>
        <dbReference type="EMBL" id="VDM02875.1"/>
    </source>
</evidence>
<organism evidence="3">
    <name type="scientific">Schistocephalus solidus</name>
    <name type="common">Tapeworm</name>
    <dbReference type="NCBI Taxonomy" id="70667"/>
    <lineage>
        <taxon>Eukaryota</taxon>
        <taxon>Metazoa</taxon>
        <taxon>Spiralia</taxon>
        <taxon>Lophotrochozoa</taxon>
        <taxon>Platyhelminthes</taxon>
        <taxon>Cestoda</taxon>
        <taxon>Eucestoda</taxon>
        <taxon>Diphyllobothriidea</taxon>
        <taxon>Diphyllobothriidae</taxon>
        <taxon>Schistocephalus</taxon>
    </lineage>
</organism>
<protein>
    <submittedName>
        <fullName evidence="3">PI-PLC X domain-containing protein 3</fullName>
    </submittedName>
</protein>
<accession>A0A183TJ41</accession>
<dbReference type="WBParaSite" id="SSLN_0001711701-mRNA-1">
    <property type="protein sequence ID" value="SSLN_0001711701-mRNA-1"/>
    <property type="gene ID" value="SSLN_0001711701"/>
</dbReference>
<dbReference type="EMBL" id="UYSU01041147">
    <property type="protein sequence ID" value="VDM02875.1"/>
    <property type="molecule type" value="Genomic_DNA"/>
</dbReference>
<sequence length="290" mass="33695">MEYRPLLLLLADYVKPLMRQWAVTQEANFTTQLCGGIRYFDMRIAIRTVENETQKRTPDKFYLVHGLYANSAVDELLEIRSFLYKHSKEVVIVDFQHFYGMSTAEIEEFEQIIKEIFGNMLIPYQKTISSLAEVWHRRQQVLAIGQRKNSLLGSHVWPRKIISQPWANTIDPQALAQFLDEYYRPGSREGNRFFVHQGILSTNIDHFLSNPDSTLKELAGEANKVVDKWLTYPPKVSGPGGVNIVITDFSIHNFPQFAQKVITINLMEAEEDDTFTFFYGVAWLFNFFLH</sequence>
<name>A0A183TJ41_SCHSO</name>
<evidence type="ECO:0000313" key="2">
    <source>
        <dbReference type="Proteomes" id="UP000275846"/>
    </source>
</evidence>
<dbReference type="AlphaFoldDB" id="A0A183TJ41"/>
<reference evidence="3" key="1">
    <citation type="submission" date="2016-06" db="UniProtKB">
        <authorList>
            <consortium name="WormBaseParasite"/>
        </authorList>
    </citation>
    <scope>IDENTIFICATION</scope>
</reference>
<dbReference type="Gene3D" id="3.20.20.190">
    <property type="entry name" value="Phosphatidylinositol (PI) phosphodiesterase"/>
    <property type="match status" value="1"/>
</dbReference>
<dbReference type="PANTHER" id="PTHR13593">
    <property type="match status" value="1"/>
</dbReference>
<evidence type="ECO:0000313" key="3">
    <source>
        <dbReference type="WBParaSite" id="SSLN_0001711701-mRNA-1"/>
    </source>
</evidence>
<proteinExistence type="predicted"/>
<dbReference type="SUPFAM" id="SSF51695">
    <property type="entry name" value="PLC-like phosphodiesterases"/>
    <property type="match status" value="1"/>
</dbReference>